<dbReference type="Proteomes" id="UP000192596">
    <property type="component" value="Unassembled WGS sequence"/>
</dbReference>
<protein>
    <submittedName>
        <fullName evidence="2">Uncharacterized protein</fullName>
    </submittedName>
</protein>
<keyword evidence="3" id="KW-1185">Reference proteome</keyword>
<feature type="region of interest" description="Disordered" evidence="1">
    <location>
        <begin position="178"/>
        <end position="197"/>
    </location>
</feature>
<feature type="compositionally biased region" description="Polar residues" evidence="1">
    <location>
        <begin position="84"/>
        <end position="93"/>
    </location>
</feature>
<evidence type="ECO:0000313" key="3">
    <source>
        <dbReference type="Proteomes" id="UP000192596"/>
    </source>
</evidence>
<name>A0A1V8S920_9PEZI</name>
<feature type="region of interest" description="Disordered" evidence="1">
    <location>
        <begin position="489"/>
        <end position="510"/>
    </location>
</feature>
<dbReference type="EMBL" id="NAJO01000083">
    <property type="protein sequence ID" value="OQN95622.1"/>
    <property type="molecule type" value="Genomic_DNA"/>
</dbReference>
<evidence type="ECO:0000256" key="1">
    <source>
        <dbReference type="SAM" id="MobiDB-lite"/>
    </source>
</evidence>
<proteinExistence type="predicted"/>
<reference evidence="3" key="1">
    <citation type="submission" date="2017-03" db="EMBL/GenBank/DDBJ databases">
        <title>Genomes of endolithic fungi from Antarctica.</title>
        <authorList>
            <person name="Coleine C."/>
            <person name="Masonjones S."/>
            <person name="Stajich J.E."/>
        </authorList>
    </citation>
    <scope>NUCLEOTIDE SEQUENCE [LARGE SCALE GENOMIC DNA]</scope>
    <source>
        <strain evidence="3">CCFEE 5527</strain>
    </source>
</reference>
<gene>
    <name evidence="2" type="ORF">B0A48_18221</name>
</gene>
<feature type="compositionally biased region" description="Basic and acidic residues" evidence="1">
    <location>
        <begin position="98"/>
        <end position="134"/>
    </location>
</feature>
<evidence type="ECO:0000313" key="2">
    <source>
        <dbReference type="EMBL" id="OQN95622.1"/>
    </source>
</evidence>
<dbReference type="InParanoid" id="A0A1V8S920"/>
<dbReference type="AlphaFoldDB" id="A0A1V8S920"/>
<organism evidence="2 3">
    <name type="scientific">Cryoendolithus antarcticus</name>
    <dbReference type="NCBI Taxonomy" id="1507870"/>
    <lineage>
        <taxon>Eukaryota</taxon>
        <taxon>Fungi</taxon>
        <taxon>Dikarya</taxon>
        <taxon>Ascomycota</taxon>
        <taxon>Pezizomycotina</taxon>
        <taxon>Dothideomycetes</taxon>
        <taxon>Dothideomycetidae</taxon>
        <taxon>Cladosporiales</taxon>
        <taxon>Cladosporiaceae</taxon>
        <taxon>Cryoendolithus</taxon>
    </lineage>
</organism>
<accession>A0A1V8S920</accession>
<sequence length="738" mass="80717">MDWIGGTRRRYAATKNNAVVQKQKAHFAKARANLPPGDSPGQAPHWQIPSIIDFNRRLHPTSQSHLSSALPGRPAVHGRELQRSNHLSQTVTHQRCRSTRESRMPDARDHADVAAEAHTDREASRCAARDRDPHGGAINDEEILLLANRRKLLAQSDWLKLAPTRPLRMKFSTVSERDRIGRRRKISKSGSQKAMPAQRRLVTPIFEDRLLLVEPYMSGALQGDDNRIKIKIGIDAFASQTAASRVSSEASDVQFRSATKRQYAQSEDSMLLGMDGDVFDADQVEIPQRPTKRPRANLEGSVYAQAGSQMAVPQFTGLSSSVANSQNISQGHGEVTQALHSTSAFERRSQVTQSYPLHFQDSNSIEVAPHDPLQHIVAEVLQLQSELQEHPHIDSNTRDGESSDEVKWRTMLGIPSRHDDAASRLAMASSSEHIATSITEARPHVPEALQPPTFLEISNLPKTSSVDSVPGTSWQDMLGLRKAHLSQLSGRALQSDRRHEDTSSSTILAGHHELDVQVPYSGESLSTPYGAGTQVAMHTVHTSHEGNLDDSDTAVCQSPSASLQQIRALAVLPISRTPLEAKVPIIVNDDDADAIWRRFIVGSQSSDGSAQWDQGGGTRPSNAYDEALELISPIATSGQQQATSLFVTGRTSSVAPLSNDERIGAPNIVPPRKVGHAHSSIEVEKDEIEDADVCVPTPGRPKNIHAAPATTVLNPRRFKGEVVARPQMRRVPTGHVTS</sequence>
<dbReference type="OrthoDB" id="5426563at2759"/>
<comment type="caution">
    <text evidence="2">The sequence shown here is derived from an EMBL/GenBank/DDBJ whole genome shotgun (WGS) entry which is preliminary data.</text>
</comment>
<feature type="region of interest" description="Disordered" evidence="1">
    <location>
        <begin position="62"/>
        <end position="134"/>
    </location>
</feature>